<reference evidence="2" key="1">
    <citation type="submission" date="2013-10" db="EMBL/GenBank/DDBJ databases">
        <title>Genomic analysis of the causative agents of coccidiosis in chickens.</title>
        <authorList>
            <person name="Reid A.J."/>
            <person name="Blake D."/>
            <person name="Billington K."/>
            <person name="Browne H."/>
            <person name="Dunn M."/>
            <person name="Hung S."/>
            <person name="Kawahara F."/>
            <person name="Miranda-Saavedra D."/>
            <person name="Mourier T."/>
            <person name="Nagra H."/>
            <person name="Otto T.D."/>
            <person name="Rawlings N."/>
            <person name="Sanchez A."/>
            <person name="Sanders M."/>
            <person name="Subramaniam C."/>
            <person name="Tay Y."/>
            <person name="Dear P."/>
            <person name="Doerig C."/>
            <person name="Gruber A."/>
            <person name="Parkinson J."/>
            <person name="Shirley M."/>
            <person name="Wan K.L."/>
            <person name="Berriman M."/>
            <person name="Tomley F."/>
            <person name="Pain A."/>
        </authorList>
    </citation>
    <scope>NUCLEOTIDE SEQUENCE [LARGE SCALE GENOMIC DNA]</scope>
    <source>
        <strain evidence="2">Houghton</strain>
    </source>
</reference>
<evidence type="ECO:0000313" key="3">
    <source>
        <dbReference type="Proteomes" id="UP000030747"/>
    </source>
</evidence>
<feature type="compositionally biased region" description="Acidic residues" evidence="1">
    <location>
        <begin position="180"/>
        <end position="196"/>
    </location>
</feature>
<feature type="region of interest" description="Disordered" evidence="1">
    <location>
        <begin position="129"/>
        <end position="238"/>
    </location>
</feature>
<accession>U6L414</accession>
<dbReference type="RefSeq" id="XP_013235894.1">
    <property type="nucleotide sequence ID" value="XM_013380440.1"/>
</dbReference>
<dbReference type="AlphaFoldDB" id="U6L414"/>
<feature type="compositionally biased region" description="Low complexity" evidence="1">
    <location>
        <begin position="153"/>
        <end position="175"/>
    </location>
</feature>
<gene>
    <name evidence="2" type="ORF">ETH_00010175</name>
</gene>
<organism evidence="2 3">
    <name type="scientific">Eimeria tenella</name>
    <name type="common">Coccidian parasite</name>
    <dbReference type="NCBI Taxonomy" id="5802"/>
    <lineage>
        <taxon>Eukaryota</taxon>
        <taxon>Sar</taxon>
        <taxon>Alveolata</taxon>
        <taxon>Apicomplexa</taxon>
        <taxon>Conoidasida</taxon>
        <taxon>Coccidia</taxon>
        <taxon>Eucoccidiorida</taxon>
        <taxon>Eimeriorina</taxon>
        <taxon>Eimeriidae</taxon>
        <taxon>Eimeria</taxon>
    </lineage>
</organism>
<sequence>APASKTEEAFDSFAVCAEDLEKPLDNMTEAVDGKAAVATKAELQAAAKTLGMGTSAFRGLPKDDEAAYCKELQSRVLKFIENASGEHYESLPPADTLAEVKKAAEAKKELSSLDPSNIIEAIKRDIQRDLEREAAQASSEPQPKKPKTDEAAEGAAASSSSSSSSSSGNASSSSSKDAEGAPDTEEEEEEEEEDSDSGSCSGSGSSSSSGSGSEESEGNSEESEAGSSEEAEEEKDEA</sequence>
<dbReference type="VEuPathDB" id="ToxoDB:ETH_00010175"/>
<dbReference type="Proteomes" id="UP000030747">
    <property type="component" value="Unassembled WGS sequence"/>
</dbReference>
<keyword evidence="3" id="KW-1185">Reference proteome</keyword>
<name>U6L414_EIMTE</name>
<dbReference type="OrthoDB" id="387476at2759"/>
<protein>
    <submittedName>
        <fullName evidence="2">Uncharacterized protein</fullName>
    </submittedName>
</protein>
<feature type="compositionally biased region" description="Acidic residues" evidence="1">
    <location>
        <begin position="214"/>
        <end position="238"/>
    </location>
</feature>
<dbReference type="GeneID" id="25251230"/>
<evidence type="ECO:0000256" key="1">
    <source>
        <dbReference type="SAM" id="MobiDB-lite"/>
    </source>
</evidence>
<evidence type="ECO:0000313" key="2">
    <source>
        <dbReference type="EMBL" id="CDJ45147.1"/>
    </source>
</evidence>
<feature type="compositionally biased region" description="Low complexity" evidence="1">
    <location>
        <begin position="197"/>
        <end position="213"/>
    </location>
</feature>
<dbReference type="EMBL" id="HG678046">
    <property type="protein sequence ID" value="CDJ45147.1"/>
    <property type="molecule type" value="Genomic_DNA"/>
</dbReference>
<feature type="non-terminal residue" evidence="2">
    <location>
        <position position="1"/>
    </location>
</feature>
<reference evidence="2" key="2">
    <citation type="submission" date="2013-10" db="EMBL/GenBank/DDBJ databases">
        <authorList>
            <person name="Aslett M."/>
        </authorList>
    </citation>
    <scope>NUCLEOTIDE SEQUENCE [LARGE SCALE GENOMIC DNA]</scope>
    <source>
        <strain evidence="2">Houghton</strain>
    </source>
</reference>
<proteinExistence type="predicted"/>
<dbReference type="VEuPathDB" id="ToxoDB:ETH2_1140600"/>